<name>A0ABZ3FTS6_9ACTN</name>
<feature type="compositionally biased region" description="Basic and acidic residues" evidence="1">
    <location>
        <begin position="1"/>
        <end position="12"/>
    </location>
</feature>
<keyword evidence="4" id="KW-1185">Reference proteome</keyword>
<dbReference type="SUPFAM" id="SSF56796">
    <property type="entry name" value="Dehydroquinate synthase-like"/>
    <property type="match status" value="1"/>
</dbReference>
<protein>
    <submittedName>
        <fullName evidence="3">Iron-containing alcohol dehydrogenase</fullName>
        <ecNumber evidence="3">1.1.1.1</ecNumber>
    </submittedName>
</protein>
<evidence type="ECO:0000313" key="3">
    <source>
        <dbReference type="EMBL" id="XAN09487.1"/>
    </source>
</evidence>
<dbReference type="GO" id="GO:0004022">
    <property type="term" value="F:alcohol dehydrogenase (NAD+) activity"/>
    <property type="evidence" value="ECO:0007669"/>
    <property type="project" value="UniProtKB-EC"/>
</dbReference>
<keyword evidence="3" id="KW-0560">Oxidoreductase</keyword>
<organism evidence="3 4">
    <name type="scientific">Ammonicoccus fulvus</name>
    <dbReference type="NCBI Taxonomy" id="3138240"/>
    <lineage>
        <taxon>Bacteria</taxon>
        <taxon>Bacillati</taxon>
        <taxon>Actinomycetota</taxon>
        <taxon>Actinomycetes</taxon>
        <taxon>Propionibacteriales</taxon>
        <taxon>Propionibacteriaceae</taxon>
        <taxon>Ammonicoccus</taxon>
    </lineage>
</organism>
<feature type="domain" description="Fe-containing alcohol dehydrogenase-like C-terminal" evidence="2">
    <location>
        <begin position="25"/>
        <end position="131"/>
    </location>
</feature>
<proteinExistence type="predicted"/>
<feature type="region of interest" description="Disordered" evidence="1">
    <location>
        <begin position="1"/>
        <end position="34"/>
    </location>
</feature>
<dbReference type="Gene3D" id="1.20.1090.10">
    <property type="entry name" value="Dehydroquinate synthase-like - alpha domain"/>
    <property type="match status" value="1"/>
</dbReference>
<dbReference type="EC" id="1.1.1.1" evidence="3"/>
<gene>
    <name evidence="3" type="ORF">AADG42_18340</name>
</gene>
<accession>A0ABZ3FTS6</accession>
<reference evidence="3 4" key="1">
    <citation type="submission" date="2024-04" db="EMBL/GenBank/DDBJ databases">
        <title>Isolation of an actinomycete strain from pig manure.</title>
        <authorList>
            <person name="Gong T."/>
            <person name="Yu Z."/>
            <person name="An M."/>
            <person name="Wei C."/>
            <person name="Yang W."/>
            <person name="Liu L."/>
        </authorList>
    </citation>
    <scope>NUCLEOTIDE SEQUENCE [LARGE SCALE GENOMIC DNA]</scope>
    <source>
        <strain evidence="3 4">ZF39</strain>
    </source>
</reference>
<evidence type="ECO:0000313" key="4">
    <source>
        <dbReference type="Proteomes" id="UP001442841"/>
    </source>
</evidence>
<evidence type="ECO:0000259" key="2">
    <source>
        <dbReference type="Pfam" id="PF25137"/>
    </source>
</evidence>
<dbReference type="EMBL" id="CP154795">
    <property type="protein sequence ID" value="XAN09487.1"/>
    <property type="molecule type" value="Genomic_DNA"/>
</dbReference>
<dbReference type="Pfam" id="PF25137">
    <property type="entry name" value="ADH_Fe_C"/>
    <property type="match status" value="1"/>
</dbReference>
<dbReference type="Proteomes" id="UP001442841">
    <property type="component" value="Chromosome"/>
</dbReference>
<sequence>MWSLARRLDPRHNRNGCPPQDLPRTGGTFDTPHAQTHSAVLPYAAAFNAEAAPEAMDRIVRALEEVGRPAPDAATGLWQLATDIGANTSLRALGLPESALDEIVTQVVDADPVNPRRVDAEGVRELLAQAYAGAAPTPIR</sequence>
<evidence type="ECO:0000256" key="1">
    <source>
        <dbReference type="SAM" id="MobiDB-lite"/>
    </source>
</evidence>
<dbReference type="InterPro" id="IPR056798">
    <property type="entry name" value="ADH_Fe_C"/>
</dbReference>